<dbReference type="PROSITE" id="PS51316">
    <property type="entry name" value="ODV"/>
    <property type="match status" value="4"/>
</dbReference>
<evidence type="ECO:0000256" key="1">
    <source>
        <dbReference type="ARBA" id="ARBA00038417"/>
    </source>
</evidence>
<feature type="compositionally biased region" description="Basic and acidic residues" evidence="2">
    <location>
        <begin position="354"/>
        <end position="366"/>
    </location>
</feature>
<evidence type="ECO:0000256" key="2">
    <source>
        <dbReference type="SAM" id="MobiDB-lite"/>
    </source>
</evidence>
<name>A0A8M1FK32_URSMA</name>
<organism evidence="4 5">
    <name type="scientific">Ursus maritimus</name>
    <name type="common">Polar bear</name>
    <name type="synonym">Thalarctos maritimus</name>
    <dbReference type="NCBI Taxonomy" id="29073"/>
    <lineage>
        <taxon>Eukaryota</taxon>
        <taxon>Metazoa</taxon>
        <taxon>Chordata</taxon>
        <taxon>Craniata</taxon>
        <taxon>Vertebrata</taxon>
        <taxon>Euteleostomi</taxon>
        <taxon>Mammalia</taxon>
        <taxon>Eutheria</taxon>
        <taxon>Laurasiatheria</taxon>
        <taxon>Carnivora</taxon>
        <taxon>Caniformia</taxon>
        <taxon>Ursidae</taxon>
        <taxon>Ursus</taxon>
    </lineage>
</organism>
<dbReference type="OrthoDB" id="9751569at2759"/>
<dbReference type="RefSeq" id="XP_040482650.1">
    <property type="nucleotide sequence ID" value="XM_040626716.1"/>
</dbReference>
<comment type="similarity">
    <text evidence="1">Belongs to the NBPF family.</text>
</comment>
<feature type="domain" description="Olduvai" evidence="3">
    <location>
        <begin position="539"/>
        <end position="631"/>
    </location>
</feature>
<dbReference type="AlphaFoldDB" id="A0A8M1FK32"/>
<dbReference type="KEGG" id="umr:103678388"/>
<reference evidence="5" key="1">
    <citation type="submission" date="2025-08" db="UniProtKB">
        <authorList>
            <consortium name="RefSeq"/>
        </authorList>
    </citation>
    <scope>IDENTIFICATION</scope>
    <source>
        <tissue evidence="5">Whole blood</tissue>
    </source>
</reference>
<feature type="compositionally biased region" description="Basic and acidic residues" evidence="2">
    <location>
        <begin position="175"/>
        <end position="185"/>
    </location>
</feature>
<dbReference type="InterPro" id="IPR055306">
    <property type="entry name" value="NBPF"/>
</dbReference>
<evidence type="ECO:0000259" key="3">
    <source>
        <dbReference type="PROSITE" id="PS51316"/>
    </source>
</evidence>
<proteinExistence type="inferred from homology"/>
<dbReference type="SMART" id="SM01148">
    <property type="entry name" value="DUF1220"/>
    <property type="match status" value="6"/>
</dbReference>
<dbReference type="InterPro" id="IPR010630">
    <property type="entry name" value="Olduvai_dom"/>
</dbReference>
<evidence type="ECO:0000313" key="5">
    <source>
        <dbReference type="RefSeq" id="XP_040482650.1"/>
    </source>
</evidence>
<feature type="region of interest" description="Disordered" evidence="2">
    <location>
        <begin position="163"/>
        <end position="204"/>
    </location>
</feature>
<keyword evidence="4" id="KW-1185">Reference proteome</keyword>
<feature type="region of interest" description="Disordered" evidence="2">
    <location>
        <begin position="330"/>
        <end position="401"/>
    </location>
</feature>
<dbReference type="PANTHER" id="PTHR14199">
    <property type="entry name" value="NEUROBLASTOMA BREAKPOINT FAMILY MEMBER 6-LIKE PROTEIN"/>
    <property type="match status" value="1"/>
</dbReference>
<feature type="domain" description="Olduvai" evidence="3">
    <location>
        <begin position="850"/>
        <end position="931"/>
    </location>
</feature>
<sequence>MAAPLGPLSDPGAEKSLLKINQDLQSQLEKSKQDFRDLKEKFLISEATAYSLANQLQKYKCEESSDIIESVLGEKGQLEKRERADTLAEKLRQCHLLIKDQTEELTRLYDKLHEGRDVCQLLDKHLEDLLSHDDPEHCQGQGFQEQLAEGRRLAKCLARKLSSENYDEEEDEHEEETRTPRKEPPENQPGPSVPAGEKQAGLPRPQGEIPYIRSYCLLLANQLQKYKCEESSDIIESVLGEKGQLEKRERADTLAEKLRQCHLLIKDQTEELTRLYDKLREGRDVCQLLDKHLQDLLSHDDPEHCQGQGFQEQLAEGRRLAKCLARKLSSENYDEEEDEHEEETRTPSVEQEEVEKKEVLQDRVDDCDLTPSVLEEGCDSDQSYSDENQIDQEGPKGQESVAPRLSGQLLEVVEHVGSRDSPDNHNVTYSVLPELSDSYRPYRSAAIFSPEDLEVCSSLEVAKNQIDQEGPKGQESVAPRLSGQLLEVVEQVGSWDSADNNSLTYSVLPELSDSYQPYRSAAIFSPEDLEVCSSLEVAKNQIDQEGPKGQESVAPRLSGQLLEVVEQVGSRDSPDKHYLTYSVLPELSDSYWPYRSAAIFSPEDLEVCSSLEVAKNQISHKEEEDQDPIGPRLTAELPEVEEDTPCDSLDECYLTYSALPDLSDSLGTCSKADITSFEDLDICSALEVANSHNDLVEEEDQGRICARLRPLTQTSRPRTHELSRNLQCCQSGVVLVLSVNVNKTYAKVLMLVLLFSECAVCCDCCVLGWFRLLPFSLPFWPCSGPLQLLLPPCLPHLSPVHPHSGPRWRQKGSWEEDFAFLFGAAQSSWDSMLTQLSCCISSPACHTRLHRELPVAEENEDPQDSLDDCYLTSSFGHDPPDTCRPYTSASFTFDKQETFLGLDVDAPMQAPRHQGPSSGNVTFQRAEVQMSGAQTQPSTQVANSLQQQLEQQLDCGDNRARLGLSSAIGSLDTKMGSGNQWPLFQGERDGE</sequence>
<dbReference type="PANTHER" id="PTHR14199:SF29">
    <property type="entry name" value="NEUROBLASTOMA BREAKPOINT FAMILY MEMBER 4-RELATED"/>
    <property type="match status" value="1"/>
</dbReference>
<feature type="compositionally biased region" description="Acidic residues" evidence="2">
    <location>
        <begin position="332"/>
        <end position="341"/>
    </location>
</feature>
<dbReference type="GeneID" id="103678388"/>
<dbReference type="Pfam" id="PF06758">
    <property type="entry name" value="Olduvai"/>
    <property type="match status" value="6"/>
</dbReference>
<gene>
    <name evidence="5" type="primary">LOC103678388</name>
</gene>
<dbReference type="Proteomes" id="UP000261680">
    <property type="component" value="Unplaced"/>
</dbReference>
<feature type="domain" description="Olduvai" evidence="3">
    <location>
        <begin position="634"/>
        <end position="706"/>
    </location>
</feature>
<feature type="domain" description="Olduvai" evidence="3">
    <location>
        <begin position="387"/>
        <end position="479"/>
    </location>
</feature>
<accession>A0A8M1FK32</accession>
<evidence type="ECO:0000313" key="4">
    <source>
        <dbReference type="Proteomes" id="UP000261680"/>
    </source>
</evidence>
<protein>
    <submittedName>
        <fullName evidence="5">Neuroblastoma breakpoint family member 6-like</fullName>
    </submittedName>
</protein>
<feature type="compositionally biased region" description="Acidic residues" evidence="2">
    <location>
        <begin position="165"/>
        <end position="174"/>
    </location>
</feature>